<dbReference type="EMBL" id="CP127523">
    <property type="protein sequence ID" value="XRI69624.1"/>
    <property type="molecule type" value="Genomic_DNA"/>
</dbReference>
<sequence length="53" mass="5534">MNSRAHAAKYAGVTVGADFRGFMVAVPVWLSIGGTQGAAIQSNASSHALLWYP</sequence>
<keyword evidence="2" id="KW-1185">Reference proteome</keyword>
<proteinExistence type="predicted"/>
<evidence type="ECO:0000313" key="2">
    <source>
        <dbReference type="Proteomes" id="UP000470022"/>
    </source>
</evidence>
<name>A0ACD5HAJ0_9PROT</name>
<reference evidence="1" key="1">
    <citation type="submission" date="2023-06" db="EMBL/GenBank/DDBJ databases">
        <title>Complete and circular genome of Acidithiobacillus ferrianus DSM 107098.</title>
        <authorList>
            <person name="Norris P.R."/>
            <person name="Falagan C."/>
            <person name="Moya-Beltran A."/>
            <person name="Castro M."/>
            <person name="Quatrini R."/>
            <person name="Johnson D.B."/>
        </authorList>
    </citation>
    <scope>NUCLEOTIDE SEQUENCE</scope>
    <source>
        <strain evidence="1">MG</strain>
    </source>
</reference>
<evidence type="ECO:0000313" key="1">
    <source>
        <dbReference type="EMBL" id="XRI69624.1"/>
    </source>
</evidence>
<accession>A0ACD5HAJ0</accession>
<gene>
    <name evidence="1" type="ORF">GL267_002755</name>
</gene>
<protein>
    <submittedName>
        <fullName evidence="1">Uncharacterized protein</fullName>
    </submittedName>
</protein>
<dbReference type="Proteomes" id="UP000470022">
    <property type="component" value="Chromosome"/>
</dbReference>
<organism evidence="1 2">
    <name type="scientific">Acidithiobacillus ferrianus</name>
    <dbReference type="NCBI Taxonomy" id="2678518"/>
    <lineage>
        <taxon>Bacteria</taxon>
        <taxon>Pseudomonadati</taxon>
        <taxon>Pseudomonadota</taxon>
        <taxon>Acidithiobacillia</taxon>
        <taxon>Acidithiobacillales</taxon>
        <taxon>Acidithiobacillaceae</taxon>
        <taxon>Acidithiobacillus</taxon>
    </lineage>
</organism>